<keyword evidence="2" id="KW-0812">Transmembrane</keyword>
<evidence type="ECO:0000313" key="4">
    <source>
        <dbReference type="Proteomes" id="UP000054350"/>
    </source>
</evidence>
<dbReference type="OrthoDB" id="5572483at2759"/>
<gene>
    <name evidence="3" type="ORF">AMAG_06357</name>
</gene>
<reference evidence="3 4" key="2">
    <citation type="submission" date="2009-11" db="EMBL/GenBank/DDBJ databases">
        <title>The Genome Sequence of Allomyces macrogynus strain ATCC 38327.</title>
        <authorList>
            <consortium name="The Broad Institute Genome Sequencing Platform"/>
            <person name="Russ C."/>
            <person name="Cuomo C."/>
            <person name="Shea T."/>
            <person name="Young S.K."/>
            <person name="Zeng Q."/>
            <person name="Koehrsen M."/>
            <person name="Haas B."/>
            <person name="Borodovsky M."/>
            <person name="Guigo R."/>
            <person name="Alvarado L."/>
            <person name="Berlin A."/>
            <person name="Borenstein D."/>
            <person name="Chen Z."/>
            <person name="Engels R."/>
            <person name="Freedman E."/>
            <person name="Gellesch M."/>
            <person name="Goldberg J."/>
            <person name="Griggs A."/>
            <person name="Gujja S."/>
            <person name="Heiman D."/>
            <person name="Hepburn T."/>
            <person name="Howarth C."/>
            <person name="Jen D."/>
            <person name="Larson L."/>
            <person name="Lewis B."/>
            <person name="Mehta T."/>
            <person name="Park D."/>
            <person name="Pearson M."/>
            <person name="Roberts A."/>
            <person name="Saif S."/>
            <person name="Shenoy N."/>
            <person name="Sisk P."/>
            <person name="Stolte C."/>
            <person name="Sykes S."/>
            <person name="Walk T."/>
            <person name="White J."/>
            <person name="Yandava C."/>
            <person name="Burger G."/>
            <person name="Gray M.W."/>
            <person name="Holland P.W.H."/>
            <person name="King N."/>
            <person name="Lang F.B.F."/>
            <person name="Roger A.J."/>
            <person name="Ruiz-Trillo I."/>
            <person name="Lander E."/>
            <person name="Nusbaum C."/>
        </authorList>
    </citation>
    <scope>NUCLEOTIDE SEQUENCE [LARGE SCALE GENOMIC DNA]</scope>
    <source>
        <strain evidence="3 4">ATCC 38327</strain>
    </source>
</reference>
<dbReference type="GO" id="GO:0007165">
    <property type="term" value="P:signal transduction"/>
    <property type="evidence" value="ECO:0007669"/>
    <property type="project" value="InterPro"/>
</dbReference>
<dbReference type="Gene3D" id="1.10.400.10">
    <property type="entry name" value="GI Alpha 1, domain 2-like"/>
    <property type="match status" value="1"/>
</dbReference>
<feature type="compositionally biased region" description="Low complexity" evidence="1">
    <location>
        <begin position="841"/>
        <end position="861"/>
    </location>
</feature>
<reference evidence="3 4" key="1">
    <citation type="submission" date="2009-11" db="EMBL/GenBank/DDBJ databases">
        <title>Annotation of Allomyces macrogynus ATCC 38327.</title>
        <authorList>
            <consortium name="The Broad Institute Genome Sequencing Platform"/>
            <person name="Russ C."/>
            <person name="Cuomo C."/>
            <person name="Burger G."/>
            <person name="Gray M.W."/>
            <person name="Holland P.W.H."/>
            <person name="King N."/>
            <person name="Lang F.B.F."/>
            <person name="Roger A.J."/>
            <person name="Ruiz-Trillo I."/>
            <person name="Young S.K."/>
            <person name="Zeng Q."/>
            <person name="Gargeya S."/>
            <person name="Fitzgerald M."/>
            <person name="Haas B."/>
            <person name="Abouelleil A."/>
            <person name="Alvarado L."/>
            <person name="Arachchi H.M."/>
            <person name="Berlin A."/>
            <person name="Chapman S.B."/>
            <person name="Gearin G."/>
            <person name="Goldberg J."/>
            <person name="Griggs A."/>
            <person name="Gujja S."/>
            <person name="Hansen M."/>
            <person name="Heiman D."/>
            <person name="Howarth C."/>
            <person name="Larimer J."/>
            <person name="Lui A."/>
            <person name="MacDonald P.J.P."/>
            <person name="McCowen C."/>
            <person name="Montmayeur A."/>
            <person name="Murphy C."/>
            <person name="Neiman D."/>
            <person name="Pearson M."/>
            <person name="Priest M."/>
            <person name="Roberts A."/>
            <person name="Saif S."/>
            <person name="Shea T."/>
            <person name="Sisk P."/>
            <person name="Stolte C."/>
            <person name="Sykes S."/>
            <person name="Wortman J."/>
            <person name="Nusbaum C."/>
            <person name="Birren B."/>
        </authorList>
    </citation>
    <scope>NUCLEOTIDE SEQUENCE [LARGE SCALE GENOMIC DNA]</scope>
    <source>
        <strain evidence="3 4">ATCC 38327</strain>
    </source>
</reference>
<dbReference type="InterPro" id="IPR011025">
    <property type="entry name" value="GproteinA_insert"/>
</dbReference>
<keyword evidence="2" id="KW-0472">Membrane</keyword>
<feature type="transmembrane region" description="Helical" evidence="2">
    <location>
        <begin position="429"/>
        <end position="456"/>
    </location>
</feature>
<feature type="region of interest" description="Disordered" evidence="1">
    <location>
        <begin position="1"/>
        <end position="23"/>
    </location>
</feature>
<keyword evidence="4" id="KW-1185">Reference proteome</keyword>
<accession>A0A0L0SGA4</accession>
<organism evidence="3 4">
    <name type="scientific">Allomyces macrogynus (strain ATCC 38327)</name>
    <name type="common">Allomyces javanicus var. macrogynus</name>
    <dbReference type="NCBI Taxonomy" id="578462"/>
    <lineage>
        <taxon>Eukaryota</taxon>
        <taxon>Fungi</taxon>
        <taxon>Fungi incertae sedis</taxon>
        <taxon>Blastocladiomycota</taxon>
        <taxon>Blastocladiomycetes</taxon>
        <taxon>Blastocladiales</taxon>
        <taxon>Blastocladiaceae</taxon>
        <taxon>Allomyces</taxon>
    </lineage>
</organism>
<feature type="region of interest" description="Disordered" evidence="1">
    <location>
        <begin position="841"/>
        <end position="870"/>
    </location>
</feature>
<keyword evidence="2" id="KW-1133">Transmembrane helix</keyword>
<protein>
    <submittedName>
        <fullName evidence="3">Uncharacterized protein</fullName>
    </submittedName>
</protein>
<feature type="region of interest" description="Disordered" evidence="1">
    <location>
        <begin position="164"/>
        <end position="223"/>
    </location>
</feature>
<feature type="region of interest" description="Disordered" evidence="1">
    <location>
        <begin position="64"/>
        <end position="86"/>
    </location>
</feature>
<dbReference type="VEuPathDB" id="FungiDB:AMAG_06357"/>
<dbReference type="SUPFAM" id="SSF47895">
    <property type="entry name" value="Transducin (alpha subunit), insertion domain"/>
    <property type="match status" value="1"/>
</dbReference>
<feature type="compositionally biased region" description="Pro residues" evidence="1">
    <location>
        <begin position="1"/>
        <end position="14"/>
    </location>
</feature>
<name>A0A0L0SGA4_ALLM3</name>
<feature type="transmembrane region" description="Helical" evidence="2">
    <location>
        <begin position="403"/>
        <end position="423"/>
    </location>
</feature>
<proteinExistence type="predicted"/>
<evidence type="ECO:0000256" key="1">
    <source>
        <dbReference type="SAM" id="MobiDB-lite"/>
    </source>
</evidence>
<dbReference type="AlphaFoldDB" id="A0A0L0SGA4"/>
<evidence type="ECO:0000256" key="2">
    <source>
        <dbReference type="SAM" id="Phobius"/>
    </source>
</evidence>
<dbReference type="Proteomes" id="UP000054350">
    <property type="component" value="Unassembled WGS sequence"/>
</dbReference>
<sequence length="995" mass="108097">MDSTAPEPPRPPPASSSGLVASGAPSLVKEDASLVAHDRLTKGPATAIGSSSTTAVLLPMTGDADASANKSTTTTKPRGGGGGTGGVDLCIDTCVVGNTTRAAGIILVAPSDFDSPLDTAVPLLSAGSADATSDPAAGSKKLIAGVSDATAPGLLGHVDPMARAASTQSRAGDPDMTPSTARPPPTPLGMDGVGGAGGIEDMMRATVGPGHANGTRSLPAGGDEMLMDGGRGRHGHGHHHGRPVHVDLPNLLEEEEEKESFLAKVQRRVEERRSKLEQVQVYPPLLGETSWWHLSTSVVFMGLAILNVAINVKIVFEAATPAAEVVAAYNVFHLILLYGLAKDASRIVAFLLLLATGAWNHPALKWFYAYIAHSPFLLPLFLSQRHRPKLIPALSYLNHPKIVFWDIFFGDVPSAILSFLAKYNSKWEVFTYLTVASIFVTTLFRLTRFLWIALLMMNEYGQKRARASRLLKHLYLWGRGLEYYIVFLGEDADKQKLIQHVKSRVQDFQEMKAQHIQDAWAKGFKSIIILNTLQSIMSLLSGIYRFQLDKTPDVSEYVDEFEHTIKEYESELISMRGKALWKLTVKDRHIELITKLWANPLVRTALVKFQTTNADKWNERRFTRIMGVKDILDDPHQITSLLSTSLSVDEYCLDNAQRILADDYEPTPQDLAHMPISLTELLFTELCKSTSYHIKDRILANNICILDVPKKFSRSRLQALIPFCQTVIVFLDMNKFDELVTVTRARAKPPTTTTTAPGVGAGANSSTPNVLGSQPLLGPPGLGANIMAGASGMHLGASMLLPSEQSLTAAPKGSSMHLAAPSSVGKLDQIEVSTMDLNGAPGAGAAASPSTTAPSAPADAGAGSGGGGSGDQAIKPRLLVDIEFFERMCTMRDKNNMVTGVLVFWKNYNAFKARVNTPGTLANFMTLYPDYSEKSHGTLNGPNVIRYFKRRILRAANPTDRYVSIIPDWELNKRFDLFATLNEVIFDHYVVHRVT</sequence>
<dbReference type="EMBL" id="GG745338">
    <property type="protein sequence ID" value="KNE61538.1"/>
    <property type="molecule type" value="Genomic_DNA"/>
</dbReference>
<evidence type="ECO:0000313" key="3">
    <source>
        <dbReference type="EMBL" id="KNE61538.1"/>
    </source>
</evidence>
<feature type="transmembrane region" description="Helical" evidence="2">
    <location>
        <begin position="322"/>
        <end position="341"/>
    </location>
</feature>